<gene>
    <name evidence="3" type="ORF">Raf01_12370</name>
</gene>
<sequence length="608" mass="65128">MPETEPPTAGPATDGVETAPAEAALPAETVPGETEASGETEVARGWDDRIVDVAVILIYLAMAATVLARLWHGFGQLNPAANSSDPPFFEWVLRHAVRIFTHGENPFLTPRLNAPYGVNLMANTGLLGLTVPLVPVTLLFGPSVAFVLMLTLGMTATAAAWYLVLSRHLVSNRLAAAVGGAFAGFAPGIVNHTNAHPNLVAQFLIPVIVWRALSTRTVRHGIVLGLLVTWQAFINEELLFLTALATGLFVAGYAVFRPNEVRVAVLPFLRGAAAGAAVAVVLLAYPLWYQFFGPQHYHGLPDFVLGYGADLASYPAFAKLSLIGQPVADGQLAPQPEENTFLGWPLLVALLIIVIWLWRRAAVRALAVVGVVFFVLSLGASVTYRGRTVVKHAPWSWLNHLPLFDSVVPTRLGLVLVPVVAVLLGYAVEQLFRQRYGWVGGLALALALVPVIPRQLPVAPRPAVPAFFTSGDWRGYLRGDRSVLSADTTWDGNITAMNWDNATGQAYRAVGGYFLGPDWSGKGGYGPQTRPTAGLLSNVGYNGGVPPVGDEQREQARQDVRFWDAGLIVLGPGAPHADDLRATLDQLVGPGRQVDDVTIWDTSALDGS</sequence>
<keyword evidence="1" id="KW-0812">Transmembrane</keyword>
<feature type="transmembrane region" description="Helical" evidence="1">
    <location>
        <begin position="268"/>
        <end position="288"/>
    </location>
</feature>
<feature type="transmembrane region" description="Helical" evidence="1">
    <location>
        <begin position="435"/>
        <end position="452"/>
    </location>
</feature>
<accession>A0A8J3QL92</accession>
<evidence type="ECO:0000259" key="2">
    <source>
        <dbReference type="Pfam" id="PF19830"/>
    </source>
</evidence>
<feature type="transmembrane region" description="Helical" evidence="1">
    <location>
        <begin position="406"/>
        <end position="428"/>
    </location>
</feature>
<evidence type="ECO:0000313" key="3">
    <source>
        <dbReference type="EMBL" id="GIH13065.1"/>
    </source>
</evidence>
<dbReference type="Proteomes" id="UP000642748">
    <property type="component" value="Unassembled WGS sequence"/>
</dbReference>
<feature type="transmembrane region" description="Helical" evidence="1">
    <location>
        <begin position="365"/>
        <end position="386"/>
    </location>
</feature>
<dbReference type="AlphaFoldDB" id="A0A8J3QL92"/>
<protein>
    <submittedName>
        <fullName evidence="3">Glycosyl transferase</fullName>
    </submittedName>
</protein>
<organism evidence="3 4">
    <name type="scientific">Rugosimonospora africana</name>
    <dbReference type="NCBI Taxonomy" id="556532"/>
    <lineage>
        <taxon>Bacteria</taxon>
        <taxon>Bacillati</taxon>
        <taxon>Actinomycetota</taxon>
        <taxon>Actinomycetes</taxon>
        <taxon>Micromonosporales</taxon>
        <taxon>Micromonosporaceae</taxon>
        <taxon>Rugosimonospora</taxon>
    </lineage>
</organism>
<dbReference type="EMBL" id="BONZ01000013">
    <property type="protein sequence ID" value="GIH13065.1"/>
    <property type="molecule type" value="Genomic_DNA"/>
</dbReference>
<dbReference type="InterPro" id="IPR046278">
    <property type="entry name" value="DUF6311"/>
</dbReference>
<reference evidence="3" key="1">
    <citation type="submission" date="2021-01" db="EMBL/GenBank/DDBJ databases">
        <title>Whole genome shotgun sequence of Rugosimonospora africana NBRC 104875.</title>
        <authorList>
            <person name="Komaki H."/>
            <person name="Tamura T."/>
        </authorList>
    </citation>
    <scope>NUCLEOTIDE SEQUENCE</scope>
    <source>
        <strain evidence="3">NBRC 104875</strain>
    </source>
</reference>
<dbReference type="RefSeq" id="WP_203916759.1">
    <property type="nucleotide sequence ID" value="NZ_BONZ01000013.1"/>
</dbReference>
<evidence type="ECO:0000313" key="4">
    <source>
        <dbReference type="Proteomes" id="UP000642748"/>
    </source>
</evidence>
<feature type="transmembrane region" description="Helical" evidence="1">
    <location>
        <begin position="341"/>
        <end position="358"/>
    </location>
</feature>
<keyword evidence="1" id="KW-1133">Transmembrane helix</keyword>
<feature type="domain" description="DUF6311" evidence="2">
    <location>
        <begin position="107"/>
        <end position="406"/>
    </location>
</feature>
<keyword evidence="1" id="KW-0472">Membrane</keyword>
<comment type="caution">
    <text evidence="3">The sequence shown here is derived from an EMBL/GenBank/DDBJ whole genome shotgun (WGS) entry which is preliminary data.</text>
</comment>
<name>A0A8J3QL92_9ACTN</name>
<feature type="transmembrane region" description="Helical" evidence="1">
    <location>
        <begin position="146"/>
        <end position="165"/>
    </location>
</feature>
<feature type="transmembrane region" description="Helical" evidence="1">
    <location>
        <begin position="120"/>
        <end position="140"/>
    </location>
</feature>
<keyword evidence="4" id="KW-1185">Reference proteome</keyword>
<feature type="transmembrane region" description="Helical" evidence="1">
    <location>
        <begin position="217"/>
        <end position="233"/>
    </location>
</feature>
<evidence type="ECO:0000256" key="1">
    <source>
        <dbReference type="SAM" id="Phobius"/>
    </source>
</evidence>
<dbReference type="Pfam" id="PF19830">
    <property type="entry name" value="DUF6311"/>
    <property type="match status" value="1"/>
</dbReference>
<keyword evidence="3" id="KW-0808">Transferase</keyword>
<dbReference type="GO" id="GO:0016740">
    <property type="term" value="F:transferase activity"/>
    <property type="evidence" value="ECO:0007669"/>
    <property type="project" value="UniProtKB-KW"/>
</dbReference>
<feature type="transmembrane region" description="Helical" evidence="1">
    <location>
        <begin position="50"/>
        <end position="71"/>
    </location>
</feature>
<proteinExistence type="predicted"/>
<feature type="transmembrane region" description="Helical" evidence="1">
    <location>
        <begin position="239"/>
        <end position="256"/>
    </location>
</feature>